<feature type="transmembrane region" description="Helical" evidence="1">
    <location>
        <begin position="296"/>
        <end position="320"/>
    </location>
</feature>
<protein>
    <recommendedName>
        <fullName evidence="3">Glycosyltransferase RgtA/B/C/D-like domain-containing protein</fullName>
    </recommendedName>
</protein>
<feature type="transmembrane region" description="Helical" evidence="1">
    <location>
        <begin position="396"/>
        <end position="414"/>
    </location>
</feature>
<feature type="transmembrane region" description="Helical" evidence="1">
    <location>
        <begin position="237"/>
        <end position="259"/>
    </location>
</feature>
<evidence type="ECO:0008006" key="3">
    <source>
        <dbReference type="Google" id="ProtNLM"/>
    </source>
</evidence>
<keyword evidence="1" id="KW-1133">Transmembrane helix</keyword>
<evidence type="ECO:0000313" key="2">
    <source>
        <dbReference type="EMBL" id="VYU57370.1"/>
    </source>
</evidence>
<feature type="transmembrane region" description="Helical" evidence="1">
    <location>
        <begin position="166"/>
        <end position="184"/>
    </location>
</feature>
<name>A0A6N3FZH8_9FIRM</name>
<feature type="transmembrane region" description="Helical" evidence="1">
    <location>
        <begin position="144"/>
        <end position="160"/>
    </location>
</feature>
<reference evidence="2" key="1">
    <citation type="submission" date="2019-11" db="EMBL/GenBank/DDBJ databases">
        <authorList>
            <person name="Feng L."/>
        </authorList>
    </citation>
    <scope>NUCLEOTIDE SEQUENCE</scope>
    <source>
        <strain evidence="2">RintestinalisLFYP67</strain>
    </source>
</reference>
<sequence length="531" mass="61598">MLEKVKKIPKSAILYLVLAIFMILAVSMKVNYYIDEIYTYGLSNYNGNGIDMEIEYDKTYTPGTSVYDDYMKVQNGQRFDYVNVWRNQTNDVHPPLYYALIHTICSVFPNKFSKWFAAGINIIFVLLTLYMVRKIISLFTDNKFILWSISLSFVTLSGIIMTATYFRMYCMATFWVTLLTCLFLKQVDEKQTRKFYLLIGLTTIAGALTHYYVIVYAFFLSVVYGVYLLKKKRYAETAWFCLTMGCAGCISIAVFPAMIKHIFFGYRGTEAIDNFKKSDNYWDNLKAFFQIVNSQLFGNILAYILIALLVLACVGMLQKYTDVLAESKMTKLSLPLDHKVKIRYILIFVPCVCYFMIVSKITFVNADRYMWPIYAIAFTAVMCLTCTIWRQVLKDGAFIVVTAMMIAVIAWGSFSSCGWQYLFRESQNLLAEAYAHNQYDCICVLEGDSYWLYPEFAEYSNYKSITFVTADEIDQGQISQWTDHNNGIVISYINYPGDRDENLNQLKEMYGYTGYEYLGTYGMDNTYFLHR</sequence>
<accession>A0A6N3FZH8</accession>
<feature type="transmembrane region" description="Helical" evidence="1">
    <location>
        <begin position="115"/>
        <end position="132"/>
    </location>
</feature>
<feature type="transmembrane region" description="Helical" evidence="1">
    <location>
        <begin position="12"/>
        <end position="34"/>
    </location>
</feature>
<feature type="transmembrane region" description="Helical" evidence="1">
    <location>
        <begin position="340"/>
        <end position="357"/>
    </location>
</feature>
<feature type="transmembrane region" description="Helical" evidence="1">
    <location>
        <begin position="369"/>
        <end position="390"/>
    </location>
</feature>
<keyword evidence="1" id="KW-0472">Membrane</keyword>
<organism evidence="2">
    <name type="scientific">Roseburia intestinalis</name>
    <dbReference type="NCBI Taxonomy" id="166486"/>
    <lineage>
        <taxon>Bacteria</taxon>
        <taxon>Bacillati</taxon>
        <taxon>Bacillota</taxon>
        <taxon>Clostridia</taxon>
        <taxon>Lachnospirales</taxon>
        <taxon>Lachnospiraceae</taxon>
        <taxon>Roseburia</taxon>
    </lineage>
</organism>
<dbReference type="AlphaFoldDB" id="A0A6N3FZH8"/>
<gene>
    <name evidence="2" type="ORF">RILFYP67_02408</name>
</gene>
<dbReference type="EMBL" id="CACRUM010000080">
    <property type="protein sequence ID" value="VYU57370.1"/>
    <property type="molecule type" value="Genomic_DNA"/>
</dbReference>
<proteinExistence type="predicted"/>
<evidence type="ECO:0000256" key="1">
    <source>
        <dbReference type="SAM" id="Phobius"/>
    </source>
</evidence>
<dbReference type="RefSeq" id="WP_422046903.1">
    <property type="nucleotide sequence ID" value="NZ_CACRUM010000080.1"/>
</dbReference>
<feature type="transmembrane region" description="Helical" evidence="1">
    <location>
        <begin position="196"/>
        <end position="225"/>
    </location>
</feature>
<keyword evidence="1" id="KW-0812">Transmembrane</keyword>